<feature type="transmembrane region" description="Helical" evidence="7">
    <location>
        <begin position="122"/>
        <end position="144"/>
    </location>
</feature>
<evidence type="ECO:0000256" key="5">
    <source>
        <dbReference type="ARBA" id="ARBA00023136"/>
    </source>
</evidence>
<feature type="transmembrane region" description="Helical" evidence="7">
    <location>
        <begin position="201"/>
        <end position="222"/>
    </location>
</feature>
<evidence type="ECO:0000256" key="7">
    <source>
        <dbReference type="SAM" id="Phobius"/>
    </source>
</evidence>
<feature type="transmembrane region" description="Helical" evidence="7">
    <location>
        <begin position="47"/>
        <end position="68"/>
    </location>
</feature>
<keyword evidence="9" id="KW-1185">Reference proteome</keyword>
<accession>A0ABW7Y750</accession>
<keyword evidence="4 7" id="KW-1133">Transmembrane helix</keyword>
<keyword evidence="2" id="KW-1003">Cell membrane</keyword>
<evidence type="ECO:0000256" key="4">
    <source>
        <dbReference type="ARBA" id="ARBA00022989"/>
    </source>
</evidence>
<proteinExistence type="predicted"/>
<gene>
    <name evidence="8" type="ORF">ACIA8P_26655</name>
</gene>
<reference evidence="8 9" key="1">
    <citation type="submission" date="2024-10" db="EMBL/GenBank/DDBJ databases">
        <title>The Natural Products Discovery Center: Release of the First 8490 Sequenced Strains for Exploring Actinobacteria Biosynthetic Diversity.</title>
        <authorList>
            <person name="Kalkreuter E."/>
            <person name="Kautsar S.A."/>
            <person name="Yang D."/>
            <person name="Bader C.D."/>
            <person name="Teijaro C.N."/>
            <person name="Fluegel L."/>
            <person name="Davis C.M."/>
            <person name="Simpson J.R."/>
            <person name="Lauterbach L."/>
            <person name="Steele A.D."/>
            <person name="Gui C."/>
            <person name="Meng S."/>
            <person name="Li G."/>
            <person name="Viehrig K."/>
            <person name="Ye F."/>
            <person name="Su P."/>
            <person name="Kiefer A.F."/>
            <person name="Nichols A."/>
            <person name="Cepeda A.J."/>
            <person name="Yan W."/>
            <person name="Fan B."/>
            <person name="Jiang Y."/>
            <person name="Adhikari A."/>
            <person name="Zheng C.-J."/>
            <person name="Schuster L."/>
            <person name="Cowan T.M."/>
            <person name="Smanski M.J."/>
            <person name="Chevrette M.G."/>
            <person name="De Carvalho L.P.S."/>
            <person name="Shen B."/>
        </authorList>
    </citation>
    <scope>NUCLEOTIDE SEQUENCE [LARGE SCALE GENOMIC DNA]</scope>
    <source>
        <strain evidence="8 9">NPDC051599</strain>
    </source>
</reference>
<evidence type="ECO:0000256" key="6">
    <source>
        <dbReference type="SAM" id="MobiDB-lite"/>
    </source>
</evidence>
<protein>
    <submittedName>
        <fullName evidence="8">Lysylphosphatidylglycerol synthase domain-containing protein</fullName>
    </submittedName>
</protein>
<dbReference type="RefSeq" id="WP_398658763.1">
    <property type="nucleotide sequence ID" value="NZ_JBITDC010000010.1"/>
</dbReference>
<name>A0ABW7Y750_STRCE</name>
<evidence type="ECO:0000256" key="1">
    <source>
        <dbReference type="ARBA" id="ARBA00004651"/>
    </source>
</evidence>
<keyword evidence="5 7" id="KW-0472">Membrane</keyword>
<organism evidence="8 9">
    <name type="scientific">Streptomyces cellulosae</name>
    <dbReference type="NCBI Taxonomy" id="1968"/>
    <lineage>
        <taxon>Bacteria</taxon>
        <taxon>Bacillati</taxon>
        <taxon>Actinomycetota</taxon>
        <taxon>Actinomycetes</taxon>
        <taxon>Kitasatosporales</taxon>
        <taxon>Streptomycetaceae</taxon>
        <taxon>Streptomyces</taxon>
    </lineage>
</organism>
<dbReference type="EMBL" id="JBITDC010000010">
    <property type="protein sequence ID" value="MFI5678204.1"/>
    <property type="molecule type" value="Genomic_DNA"/>
</dbReference>
<evidence type="ECO:0000256" key="2">
    <source>
        <dbReference type="ARBA" id="ARBA00022475"/>
    </source>
</evidence>
<feature type="compositionally biased region" description="Basic and acidic residues" evidence="6">
    <location>
        <begin position="310"/>
        <end position="320"/>
    </location>
</feature>
<keyword evidence="3 7" id="KW-0812">Transmembrane</keyword>
<evidence type="ECO:0000313" key="9">
    <source>
        <dbReference type="Proteomes" id="UP001612415"/>
    </source>
</evidence>
<sequence length="329" mass="33378">MTSRSRRRVLRAALITAFVVAAGYGMYRALGKSTDGVTDFLSRGDAPAVLAGAAALDLAGLALGMAAWRSLLSGLGHPLGAGPTMRIYGSAMLGKYLPGPFWSGLASVHTGRASGVPPARMIAAYALNSALVLLTAGVVGIAAAPAVMDHSAVVLVLGLAVLGVLLHRPRLVLRLAQTIARVLRRPPPQAPLTESLLRRSIAVQVVSWAVGGLHLVLIVSAVSGPLDAHTVLLCVGGFSLASAAGMLVLVVPDGAGVREVVLTLALAPVLTTEQTVTAVVVSRLACTLAEVSGSLAGLGAAALLARRRLRPDPDGTDHSAARPSAPSGV</sequence>
<comment type="subcellular location">
    <subcellularLocation>
        <location evidence="1">Cell membrane</location>
        <topology evidence="1">Multi-pass membrane protein</topology>
    </subcellularLocation>
</comment>
<evidence type="ECO:0000313" key="8">
    <source>
        <dbReference type="EMBL" id="MFI5678204.1"/>
    </source>
</evidence>
<evidence type="ECO:0000256" key="3">
    <source>
        <dbReference type="ARBA" id="ARBA00022692"/>
    </source>
</evidence>
<feature type="region of interest" description="Disordered" evidence="6">
    <location>
        <begin position="310"/>
        <end position="329"/>
    </location>
</feature>
<feature type="transmembrane region" description="Helical" evidence="7">
    <location>
        <begin position="150"/>
        <end position="167"/>
    </location>
</feature>
<dbReference type="Proteomes" id="UP001612415">
    <property type="component" value="Unassembled WGS sequence"/>
</dbReference>
<dbReference type="InterPro" id="IPR022791">
    <property type="entry name" value="L-PG_synthase/AglD"/>
</dbReference>
<comment type="caution">
    <text evidence="8">The sequence shown here is derived from an EMBL/GenBank/DDBJ whole genome shotgun (WGS) entry which is preliminary data.</text>
</comment>
<feature type="transmembrane region" description="Helical" evidence="7">
    <location>
        <begin position="228"/>
        <end position="251"/>
    </location>
</feature>
<dbReference type="Pfam" id="PF03706">
    <property type="entry name" value="LPG_synthase_TM"/>
    <property type="match status" value="1"/>
</dbReference>